<dbReference type="EMBL" id="JAVFKD010000002">
    <property type="protein sequence ID" value="KAK5996513.1"/>
    <property type="molecule type" value="Genomic_DNA"/>
</dbReference>
<feature type="compositionally biased region" description="Polar residues" evidence="2">
    <location>
        <begin position="74"/>
        <end position="101"/>
    </location>
</feature>
<feature type="region of interest" description="Disordered" evidence="2">
    <location>
        <begin position="52"/>
        <end position="214"/>
    </location>
</feature>
<dbReference type="Proteomes" id="UP001338125">
    <property type="component" value="Unassembled WGS sequence"/>
</dbReference>
<accession>A0ABR0SWJ8</accession>
<protein>
    <recommendedName>
        <fullName evidence="3">Chromo domain-containing protein</fullName>
    </recommendedName>
</protein>
<proteinExistence type="predicted"/>
<evidence type="ECO:0000313" key="5">
    <source>
        <dbReference type="Proteomes" id="UP001338125"/>
    </source>
</evidence>
<dbReference type="PROSITE" id="PS50013">
    <property type="entry name" value="CHROMO_2"/>
    <property type="match status" value="1"/>
</dbReference>
<comment type="subunit">
    <text evidence="1">Component of the NuA4 histone acetyltransferase complex.</text>
</comment>
<feature type="region of interest" description="Disordered" evidence="2">
    <location>
        <begin position="335"/>
        <end position="369"/>
    </location>
</feature>
<feature type="compositionally biased region" description="Basic and acidic residues" evidence="2">
    <location>
        <begin position="123"/>
        <end position="147"/>
    </location>
</feature>
<reference evidence="4 5" key="1">
    <citation type="submission" date="2024-01" db="EMBL/GenBank/DDBJ databases">
        <title>Complete genome of Cladobotryum mycophilum ATHUM6906.</title>
        <authorList>
            <person name="Christinaki A.C."/>
            <person name="Myridakis A.I."/>
            <person name="Kouvelis V.N."/>
        </authorList>
    </citation>
    <scope>NUCLEOTIDE SEQUENCE [LARGE SCALE GENOMIC DNA]</scope>
    <source>
        <strain evidence="4 5">ATHUM6906</strain>
    </source>
</reference>
<evidence type="ECO:0000256" key="1">
    <source>
        <dbReference type="ARBA" id="ARBA00011353"/>
    </source>
</evidence>
<gene>
    <name evidence="4" type="ORF">PT974_01848</name>
</gene>
<evidence type="ECO:0000256" key="2">
    <source>
        <dbReference type="SAM" id="MobiDB-lite"/>
    </source>
</evidence>
<comment type="caution">
    <text evidence="4">The sequence shown here is derived from an EMBL/GenBank/DDBJ whole genome shotgun (WGS) entry which is preliminary data.</text>
</comment>
<dbReference type="SUPFAM" id="SSF54160">
    <property type="entry name" value="Chromo domain-like"/>
    <property type="match status" value="1"/>
</dbReference>
<evidence type="ECO:0000313" key="4">
    <source>
        <dbReference type="EMBL" id="KAK5996513.1"/>
    </source>
</evidence>
<evidence type="ECO:0000259" key="3">
    <source>
        <dbReference type="PROSITE" id="PS50013"/>
    </source>
</evidence>
<name>A0ABR0SWJ8_9HYPO</name>
<feature type="compositionally biased region" description="Basic and acidic residues" evidence="2">
    <location>
        <begin position="187"/>
        <end position="203"/>
    </location>
</feature>
<feature type="domain" description="Chromo" evidence="3">
    <location>
        <begin position="282"/>
        <end position="342"/>
    </location>
</feature>
<dbReference type="Gene3D" id="2.40.50.40">
    <property type="match status" value="1"/>
</dbReference>
<organism evidence="4 5">
    <name type="scientific">Cladobotryum mycophilum</name>
    <dbReference type="NCBI Taxonomy" id="491253"/>
    <lineage>
        <taxon>Eukaryota</taxon>
        <taxon>Fungi</taxon>
        <taxon>Dikarya</taxon>
        <taxon>Ascomycota</taxon>
        <taxon>Pezizomycotina</taxon>
        <taxon>Sordariomycetes</taxon>
        <taxon>Hypocreomycetidae</taxon>
        <taxon>Hypocreales</taxon>
        <taxon>Hypocreaceae</taxon>
        <taxon>Cladobotryum</taxon>
    </lineage>
</organism>
<keyword evidence="5" id="KW-1185">Reference proteome</keyword>
<dbReference type="InterPro" id="IPR016197">
    <property type="entry name" value="Chromo-like_dom_sf"/>
</dbReference>
<sequence>MTAAATVSSDQFSLASDPLTPCIELEGSLERFGHYSEEDFVEMLTNVATATPDDIIVDEQDIEFTSSPDDKETSPSLFSDTSVYSSENATTPGTTKSSSDMNEVPPRVVARTPEAFDDSDSASEPRRACSIPDDKTESTSVDSEREAIVNSVSRPEPVAVATPTKKSNEKGEESNEAMLDSDEPTEEPDKPEEPKEDLAKSTDEVESSNNHEGAEAKEIAIEEFQNHRVDKKFSLVDIQVRWENNEITWESEYFLQCEVPKLVYDYWAERGGRQTATGLDEYHVFKLLKRRRIPPSYLVQWVGYRATAADTTWESKKLLQKISPKLLEDFESDLASKSSAPSKKRGIARSTGRPSKKLKIASEVEPEVA</sequence>
<dbReference type="InterPro" id="IPR000953">
    <property type="entry name" value="Chromo/chromo_shadow_dom"/>
</dbReference>